<reference evidence="2 3" key="1">
    <citation type="submission" date="2020-01" db="EMBL/GenBank/DDBJ databases">
        <title>Genomes assembled from Gulf of Kutch pelagic sediment metagenomes.</title>
        <authorList>
            <person name="Chandrashekar M."/>
            <person name="Mahajan M.S."/>
            <person name="Dave K.J."/>
            <person name="Vatsa P."/>
            <person name="Nathani N.M."/>
        </authorList>
    </citation>
    <scope>NUCLEOTIDE SEQUENCE [LARGE SCALE GENOMIC DNA]</scope>
    <source>
        <strain evidence="2">KS3-K002</strain>
    </source>
</reference>
<evidence type="ECO:0000256" key="1">
    <source>
        <dbReference type="SAM" id="Phobius"/>
    </source>
</evidence>
<accession>A0AAE4ZD71</accession>
<sequence length="78" mass="8685">MMIATVWIALFFYSFVGVLTYRLHERVFPGESEGTQHMSEVAGVFWPAMLPITLAFYAVEEDARQALGESGEDDHGSA</sequence>
<dbReference type="EMBL" id="JAACAK010000148">
    <property type="protein sequence ID" value="NIR76751.1"/>
    <property type="molecule type" value="Genomic_DNA"/>
</dbReference>
<keyword evidence="1" id="KW-1133">Transmembrane helix</keyword>
<keyword evidence="1" id="KW-0812">Transmembrane</keyword>
<comment type="caution">
    <text evidence="2">The sequence shown here is derived from an EMBL/GenBank/DDBJ whole genome shotgun (WGS) entry which is preliminary data.</text>
</comment>
<evidence type="ECO:0000313" key="2">
    <source>
        <dbReference type="EMBL" id="NIR76751.1"/>
    </source>
</evidence>
<dbReference type="AlphaFoldDB" id="A0AAE4ZD71"/>
<organism evidence="2 3">
    <name type="scientific">Candidatus Kutchimonas denitrificans</name>
    <dbReference type="NCBI Taxonomy" id="3056748"/>
    <lineage>
        <taxon>Bacteria</taxon>
        <taxon>Pseudomonadati</taxon>
        <taxon>Gemmatimonadota</taxon>
        <taxon>Gemmatimonadia</taxon>
        <taxon>Candidatus Palauibacterales</taxon>
        <taxon>Candidatus Palauibacteraceae</taxon>
        <taxon>Candidatus Kutchimonas</taxon>
    </lineage>
</organism>
<evidence type="ECO:0000313" key="3">
    <source>
        <dbReference type="Proteomes" id="UP000702544"/>
    </source>
</evidence>
<name>A0AAE4ZD71_9BACT</name>
<keyword evidence="1" id="KW-0472">Membrane</keyword>
<feature type="transmembrane region" description="Helical" evidence="1">
    <location>
        <begin position="44"/>
        <end position="59"/>
    </location>
</feature>
<proteinExistence type="predicted"/>
<gene>
    <name evidence="2" type="ORF">GWO12_16870</name>
</gene>
<protein>
    <submittedName>
        <fullName evidence="2">Uncharacterized protein</fullName>
    </submittedName>
</protein>
<dbReference type="Proteomes" id="UP000702544">
    <property type="component" value="Unassembled WGS sequence"/>
</dbReference>